<dbReference type="EMBL" id="UINC01048479">
    <property type="protein sequence ID" value="SVB59048.1"/>
    <property type="molecule type" value="Genomic_DNA"/>
</dbReference>
<sequence length="65" mass="7577">LRLEGRSPRVDQFGGRSQAQGNRQPPAQHPLHLAGQAWRRQPHRHRAKNYPEQASQAEEKERFEV</sequence>
<evidence type="ECO:0000256" key="1">
    <source>
        <dbReference type="SAM" id="MobiDB-lite"/>
    </source>
</evidence>
<feature type="compositionally biased region" description="Polar residues" evidence="1">
    <location>
        <begin position="15"/>
        <end position="25"/>
    </location>
</feature>
<name>A0A382F7M3_9ZZZZ</name>
<dbReference type="AlphaFoldDB" id="A0A382F7M3"/>
<gene>
    <name evidence="2" type="ORF">METZ01_LOCUS211902</name>
</gene>
<feature type="non-terminal residue" evidence="2">
    <location>
        <position position="65"/>
    </location>
</feature>
<proteinExistence type="predicted"/>
<reference evidence="2" key="1">
    <citation type="submission" date="2018-05" db="EMBL/GenBank/DDBJ databases">
        <authorList>
            <person name="Lanie J.A."/>
            <person name="Ng W.-L."/>
            <person name="Kazmierczak K.M."/>
            <person name="Andrzejewski T.M."/>
            <person name="Davidsen T.M."/>
            <person name="Wayne K.J."/>
            <person name="Tettelin H."/>
            <person name="Glass J.I."/>
            <person name="Rusch D."/>
            <person name="Podicherti R."/>
            <person name="Tsui H.-C.T."/>
            <person name="Winkler M.E."/>
        </authorList>
    </citation>
    <scope>NUCLEOTIDE SEQUENCE</scope>
</reference>
<feature type="region of interest" description="Disordered" evidence="1">
    <location>
        <begin position="1"/>
        <end position="65"/>
    </location>
</feature>
<evidence type="ECO:0000313" key="2">
    <source>
        <dbReference type="EMBL" id="SVB59048.1"/>
    </source>
</evidence>
<organism evidence="2">
    <name type="scientific">marine metagenome</name>
    <dbReference type="NCBI Taxonomy" id="408172"/>
    <lineage>
        <taxon>unclassified sequences</taxon>
        <taxon>metagenomes</taxon>
        <taxon>ecological metagenomes</taxon>
    </lineage>
</organism>
<accession>A0A382F7M3</accession>
<protein>
    <submittedName>
        <fullName evidence="2">Uncharacterized protein</fullName>
    </submittedName>
</protein>
<feature type="non-terminal residue" evidence="2">
    <location>
        <position position="1"/>
    </location>
</feature>